<comment type="caution">
    <text evidence="2">The sequence shown here is derived from an EMBL/GenBank/DDBJ whole genome shotgun (WGS) entry which is preliminary data.</text>
</comment>
<name>A0ABQ9NHZ2_9PEZI</name>
<evidence type="ECO:0000313" key="2">
    <source>
        <dbReference type="EMBL" id="KAJ9657957.1"/>
    </source>
</evidence>
<evidence type="ECO:0008006" key="4">
    <source>
        <dbReference type="Google" id="ProtNLM"/>
    </source>
</evidence>
<gene>
    <name evidence="2" type="ORF">H2201_007964</name>
</gene>
<dbReference type="EMBL" id="JAPDRL010000093">
    <property type="protein sequence ID" value="KAJ9657957.1"/>
    <property type="molecule type" value="Genomic_DNA"/>
</dbReference>
<accession>A0ABQ9NHZ2</accession>
<dbReference type="Gene3D" id="1.20.120.20">
    <property type="entry name" value="Apolipoprotein"/>
    <property type="match status" value="1"/>
</dbReference>
<proteinExistence type="predicted"/>
<feature type="region of interest" description="Disordered" evidence="1">
    <location>
        <begin position="36"/>
        <end position="55"/>
    </location>
</feature>
<evidence type="ECO:0000313" key="3">
    <source>
        <dbReference type="Proteomes" id="UP001172684"/>
    </source>
</evidence>
<evidence type="ECO:0000256" key="1">
    <source>
        <dbReference type="SAM" id="MobiDB-lite"/>
    </source>
</evidence>
<sequence>MSSNRGLVIGGTAVAGGIGYYLYRAGGNPKVAEREAERDLTKLTSRGGAASTKDEAKAEFKLHAEEVGQKLDSALEKAKAETQKFDAKVENYLATAEKKVDEYTKEAGKELHTAVDTFDKKVAETAAKSKGYFSSWFGGK</sequence>
<dbReference type="Proteomes" id="UP001172684">
    <property type="component" value="Unassembled WGS sequence"/>
</dbReference>
<keyword evidence="3" id="KW-1185">Reference proteome</keyword>
<organism evidence="2 3">
    <name type="scientific">Coniosporium apollinis</name>
    <dbReference type="NCBI Taxonomy" id="61459"/>
    <lineage>
        <taxon>Eukaryota</taxon>
        <taxon>Fungi</taxon>
        <taxon>Dikarya</taxon>
        <taxon>Ascomycota</taxon>
        <taxon>Pezizomycotina</taxon>
        <taxon>Dothideomycetes</taxon>
        <taxon>Dothideomycetes incertae sedis</taxon>
        <taxon>Coniosporium</taxon>
    </lineage>
</organism>
<protein>
    <recommendedName>
        <fullName evidence="4">Calcofluor white hypersensitive protein</fullName>
    </recommendedName>
</protein>
<reference evidence="2" key="1">
    <citation type="submission" date="2022-10" db="EMBL/GenBank/DDBJ databases">
        <title>Culturing micro-colonial fungi from biological soil crusts in the Mojave desert and describing Neophaeococcomyces mojavensis, and introducing the new genera and species Taxawa tesnikishii.</title>
        <authorList>
            <person name="Kurbessoian T."/>
            <person name="Stajich J.E."/>
        </authorList>
    </citation>
    <scope>NUCLEOTIDE SEQUENCE</scope>
    <source>
        <strain evidence="2">TK_1</strain>
    </source>
</reference>